<keyword evidence="4" id="KW-0804">Transcription</keyword>
<dbReference type="Pfam" id="PF00126">
    <property type="entry name" value="HTH_1"/>
    <property type="match status" value="1"/>
</dbReference>
<keyword evidence="3" id="KW-0238">DNA-binding</keyword>
<evidence type="ECO:0000256" key="3">
    <source>
        <dbReference type="ARBA" id="ARBA00023125"/>
    </source>
</evidence>
<accession>A0A071M7L2</accession>
<dbReference type="SUPFAM" id="SSF46785">
    <property type="entry name" value="Winged helix' DNA-binding domain"/>
    <property type="match status" value="1"/>
</dbReference>
<comment type="similarity">
    <text evidence="1">Belongs to the LysR transcriptional regulatory family.</text>
</comment>
<dbReference type="AlphaFoldDB" id="A0A071M7L2"/>
<comment type="caution">
    <text evidence="6">The sequence shown here is derived from an EMBL/GenBank/DDBJ whole genome shotgun (WGS) entry which is preliminary data.</text>
</comment>
<dbReference type="PRINTS" id="PR00039">
    <property type="entry name" value="HTHLYSR"/>
</dbReference>
<evidence type="ECO:0000256" key="1">
    <source>
        <dbReference type="ARBA" id="ARBA00009437"/>
    </source>
</evidence>
<dbReference type="SUPFAM" id="SSF53850">
    <property type="entry name" value="Periplasmic binding protein-like II"/>
    <property type="match status" value="1"/>
</dbReference>
<protein>
    <submittedName>
        <fullName evidence="6">LysR family transcriptional regulator</fullName>
    </submittedName>
</protein>
<keyword evidence="2" id="KW-0805">Transcription regulation</keyword>
<dbReference type="GO" id="GO:0043565">
    <property type="term" value="F:sequence-specific DNA binding"/>
    <property type="evidence" value="ECO:0007669"/>
    <property type="project" value="TreeGrafter"/>
</dbReference>
<dbReference type="GO" id="GO:0006351">
    <property type="term" value="P:DNA-templated transcription"/>
    <property type="evidence" value="ECO:0007669"/>
    <property type="project" value="TreeGrafter"/>
</dbReference>
<dbReference type="OrthoDB" id="8688993at2"/>
<evidence type="ECO:0000256" key="4">
    <source>
        <dbReference type="ARBA" id="ARBA00023163"/>
    </source>
</evidence>
<reference evidence="6" key="1">
    <citation type="submission" date="2014-04" db="EMBL/GenBank/DDBJ databases">
        <title>In planta biocontrol of soil-borne Fusarium wilt of banana through a plant endophytic bacterium, Burkholderia cenocepacia 869T2.</title>
        <authorList>
            <person name="Ho Y.-N."/>
            <person name="Chiang H.-M."/>
            <person name="Chao C.-P."/>
            <person name="Su C.-C."/>
            <person name="Hsu H.-F."/>
            <person name="Guo C.-T."/>
            <person name="Hsieh J.-L."/>
            <person name="Huang C.-C."/>
        </authorList>
    </citation>
    <scope>NUCLEOTIDE SEQUENCE [LARGE SCALE GENOMIC DNA]</scope>
    <source>
        <strain evidence="6">869T2</strain>
    </source>
</reference>
<dbReference type="InterPro" id="IPR036390">
    <property type="entry name" value="WH_DNA-bd_sf"/>
</dbReference>
<name>A0A071M7L2_9BURK</name>
<evidence type="ECO:0000313" key="6">
    <source>
        <dbReference type="EMBL" id="KEA56555.1"/>
    </source>
</evidence>
<dbReference type="PANTHER" id="PTHR30537">
    <property type="entry name" value="HTH-TYPE TRANSCRIPTIONAL REGULATOR"/>
    <property type="match status" value="1"/>
</dbReference>
<dbReference type="EMBL" id="JJOA01000026">
    <property type="protein sequence ID" value="KEA56555.1"/>
    <property type="molecule type" value="Genomic_DNA"/>
</dbReference>
<dbReference type="Gene3D" id="3.40.190.10">
    <property type="entry name" value="Periplasmic binding protein-like II"/>
    <property type="match status" value="2"/>
</dbReference>
<dbReference type="Gene3D" id="1.10.10.10">
    <property type="entry name" value="Winged helix-like DNA-binding domain superfamily/Winged helix DNA-binding domain"/>
    <property type="match status" value="1"/>
</dbReference>
<evidence type="ECO:0000256" key="2">
    <source>
        <dbReference type="ARBA" id="ARBA00023015"/>
    </source>
</evidence>
<evidence type="ECO:0000259" key="5">
    <source>
        <dbReference type="PROSITE" id="PS50931"/>
    </source>
</evidence>
<dbReference type="InterPro" id="IPR036388">
    <property type="entry name" value="WH-like_DNA-bd_sf"/>
</dbReference>
<dbReference type="FunFam" id="1.10.10.10:FF:000001">
    <property type="entry name" value="LysR family transcriptional regulator"/>
    <property type="match status" value="1"/>
</dbReference>
<proteinExistence type="inferred from homology"/>
<dbReference type="InterPro" id="IPR058163">
    <property type="entry name" value="LysR-type_TF_proteobact-type"/>
</dbReference>
<dbReference type="GO" id="GO:0003700">
    <property type="term" value="F:DNA-binding transcription factor activity"/>
    <property type="evidence" value="ECO:0007669"/>
    <property type="project" value="InterPro"/>
</dbReference>
<dbReference type="PROSITE" id="PS50931">
    <property type="entry name" value="HTH_LYSR"/>
    <property type="match status" value="1"/>
</dbReference>
<feature type="domain" description="HTH lysR-type" evidence="5">
    <location>
        <begin position="9"/>
        <end position="66"/>
    </location>
</feature>
<dbReference type="CDD" id="cd08432">
    <property type="entry name" value="PBP2_GcdR_TrpI_HvrB_AmpR_like"/>
    <property type="match status" value="1"/>
</dbReference>
<gene>
    <name evidence="6" type="ORF">DT99_26875</name>
</gene>
<dbReference type="Pfam" id="PF03466">
    <property type="entry name" value="LysR_substrate"/>
    <property type="match status" value="1"/>
</dbReference>
<dbReference type="InterPro" id="IPR000847">
    <property type="entry name" value="LysR_HTH_N"/>
</dbReference>
<dbReference type="InterPro" id="IPR005119">
    <property type="entry name" value="LysR_subst-bd"/>
</dbReference>
<organism evidence="6">
    <name type="scientific">Burkholderia cenocepacia</name>
    <dbReference type="NCBI Taxonomy" id="95486"/>
    <lineage>
        <taxon>Bacteria</taxon>
        <taxon>Pseudomonadati</taxon>
        <taxon>Pseudomonadota</taxon>
        <taxon>Betaproteobacteria</taxon>
        <taxon>Burkholderiales</taxon>
        <taxon>Burkholderiaceae</taxon>
        <taxon>Burkholderia</taxon>
        <taxon>Burkholderia cepacia complex</taxon>
    </lineage>
</organism>
<sequence length="314" mass="33994">MSTPLVRLPSLDLVRGFVAVGRRMSITLAAQDLCVTQSAVSRQIHALEAHLGVALLQRGYRKIAFTPEGERLFRVADAALHGLQDTVASLAAARERQPVTITASIGVTALWLLPRLGRLQARLPAVDLRVAANDKVLDLRTEGIDLGIRYCSRDRAPAGALRLFDEIVVPVAHPALAARPVTRAAAIADHVLLEFDGPPQPQLQWHTHLHAAGLGDARPKGVLRFNQYDQVIQAAIAGQGVALGRLALVAPMLADGRLAVLGPHTQALTDTYGYWLFQHDPAPRREVVEVRDWMLAEAAECDAAMRAYDTTSPA</sequence>
<dbReference type="PANTHER" id="PTHR30537:SF26">
    <property type="entry name" value="GLYCINE CLEAVAGE SYSTEM TRANSCRIPTIONAL ACTIVATOR"/>
    <property type="match status" value="1"/>
</dbReference>